<dbReference type="InterPro" id="IPR013525">
    <property type="entry name" value="ABC2_TM"/>
</dbReference>
<dbReference type="InterPro" id="IPR047817">
    <property type="entry name" value="ABC2_TM_bact-type"/>
</dbReference>
<keyword evidence="7 9" id="KW-0472">Membrane</keyword>
<reference evidence="12" key="2">
    <citation type="submission" date="2023-01" db="EMBL/GenBank/DDBJ databases">
        <authorList>
            <person name="Sun Q."/>
            <person name="Evtushenko L."/>
        </authorList>
    </citation>
    <scope>NUCLEOTIDE SEQUENCE</scope>
    <source>
        <strain evidence="12">VKM B-2484</strain>
    </source>
</reference>
<organism evidence="12 13">
    <name type="scientific">Ancylobacter dichloromethanicus</name>
    <dbReference type="NCBI Taxonomy" id="518825"/>
    <lineage>
        <taxon>Bacteria</taxon>
        <taxon>Pseudomonadati</taxon>
        <taxon>Pseudomonadota</taxon>
        <taxon>Alphaproteobacteria</taxon>
        <taxon>Hyphomicrobiales</taxon>
        <taxon>Xanthobacteraceae</taxon>
        <taxon>Ancylobacter</taxon>
    </lineage>
</organism>
<evidence type="ECO:0000256" key="4">
    <source>
        <dbReference type="ARBA" id="ARBA00022741"/>
    </source>
</evidence>
<evidence type="ECO:0000256" key="5">
    <source>
        <dbReference type="ARBA" id="ARBA00022840"/>
    </source>
</evidence>
<dbReference type="InterPro" id="IPR017871">
    <property type="entry name" value="ABC_transporter-like_CS"/>
</dbReference>
<gene>
    <name evidence="12" type="ORF">GCM10017643_04080</name>
</gene>
<feature type="transmembrane region" description="Helical" evidence="9">
    <location>
        <begin position="815"/>
        <end position="837"/>
    </location>
</feature>
<dbReference type="PANTHER" id="PTHR43038">
    <property type="entry name" value="ATP-BINDING CASSETTE, SUB-FAMILY H, MEMBER 1"/>
    <property type="match status" value="1"/>
</dbReference>
<evidence type="ECO:0000313" key="12">
    <source>
        <dbReference type="EMBL" id="GLK70293.1"/>
    </source>
</evidence>
<dbReference type="GO" id="GO:0016020">
    <property type="term" value="C:membrane"/>
    <property type="evidence" value="ECO:0007669"/>
    <property type="project" value="UniProtKB-SubCell"/>
</dbReference>
<evidence type="ECO:0000256" key="7">
    <source>
        <dbReference type="ARBA" id="ARBA00023136"/>
    </source>
</evidence>
<feature type="transmembrane region" description="Helical" evidence="9">
    <location>
        <begin position="785"/>
        <end position="808"/>
    </location>
</feature>
<dbReference type="Pfam" id="PF12698">
    <property type="entry name" value="ABC2_membrane_3"/>
    <property type="match status" value="1"/>
</dbReference>
<comment type="similarity">
    <text evidence="2">Belongs to the ABC transporter superfamily.</text>
</comment>
<evidence type="ECO:0000256" key="3">
    <source>
        <dbReference type="ARBA" id="ARBA00022692"/>
    </source>
</evidence>
<evidence type="ECO:0000256" key="8">
    <source>
        <dbReference type="SAM" id="MobiDB-lite"/>
    </source>
</evidence>
<dbReference type="SMART" id="SM00382">
    <property type="entry name" value="AAA"/>
    <property type="match status" value="2"/>
</dbReference>
<keyword evidence="4" id="KW-0547">Nucleotide-binding</keyword>
<evidence type="ECO:0000256" key="1">
    <source>
        <dbReference type="ARBA" id="ARBA00004141"/>
    </source>
</evidence>
<feature type="domain" description="ABC transporter" evidence="10">
    <location>
        <begin position="9"/>
        <end position="244"/>
    </location>
</feature>
<dbReference type="EMBL" id="BSFJ01000002">
    <property type="protein sequence ID" value="GLK70293.1"/>
    <property type="molecule type" value="Genomic_DNA"/>
</dbReference>
<dbReference type="Gene3D" id="3.40.50.300">
    <property type="entry name" value="P-loop containing nucleotide triphosphate hydrolases"/>
    <property type="match status" value="2"/>
</dbReference>
<feature type="transmembrane region" description="Helical" evidence="9">
    <location>
        <begin position="843"/>
        <end position="863"/>
    </location>
</feature>
<keyword evidence="3 9" id="KW-0812">Transmembrane</keyword>
<name>A0A9W6J5V5_9HYPH</name>
<evidence type="ECO:0000256" key="2">
    <source>
        <dbReference type="ARBA" id="ARBA00005417"/>
    </source>
</evidence>
<feature type="domain" description="ABC transporter" evidence="10">
    <location>
        <begin position="273"/>
        <end position="503"/>
    </location>
</feature>
<dbReference type="Gene3D" id="3.40.1710.10">
    <property type="entry name" value="abc type-2 transporter like domain"/>
    <property type="match status" value="1"/>
</dbReference>
<dbReference type="GO" id="GO:0140359">
    <property type="term" value="F:ABC-type transporter activity"/>
    <property type="evidence" value="ECO:0007669"/>
    <property type="project" value="InterPro"/>
</dbReference>
<dbReference type="NCBIfam" id="NF033858">
    <property type="entry name" value="ABC2_perm_RbbA"/>
    <property type="match status" value="1"/>
</dbReference>
<comment type="subcellular location">
    <subcellularLocation>
        <location evidence="1">Membrane</location>
        <topology evidence="1">Multi-pass membrane protein</topology>
    </subcellularLocation>
</comment>
<feature type="transmembrane region" description="Helical" evidence="9">
    <location>
        <begin position="905"/>
        <end position="923"/>
    </location>
</feature>
<dbReference type="InterPro" id="IPR047651">
    <property type="entry name" value="ABC2_perm_RbbA"/>
</dbReference>
<evidence type="ECO:0000313" key="13">
    <source>
        <dbReference type="Proteomes" id="UP001143370"/>
    </source>
</evidence>
<dbReference type="PROSITE" id="PS50893">
    <property type="entry name" value="ABC_TRANSPORTER_2"/>
    <property type="match status" value="2"/>
</dbReference>
<evidence type="ECO:0000256" key="9">
    <source>
        <dbReference type="SAM" id="Phobius"/>
    </source>
</evidence>
<dbReference type="CDD" id="cd03230">
    <property type="entry name" value="ABC_DR_subfamily_A"/>
    <property type="match status" value="1"/>
</dbReference>
<feature type="domain" description="ABC transmembrane type-2" evidence="11">
    <location>
        <begin position="696"/>
        <end position="926"/>
    </location>
</feature>
<feature type="transmembrane region" description="Helical" evidence="9">
    <location>
        <begin position="875"/>
        <end position="893"/>
    </location>
</feature>
<evidence type="ECO:0000259" key="11">
    <source>
        <dbReference type="PROSITE" id="PS51012"/>
    </source>
</evidence>
<dbReference type="InterPro" id="IPR027417">
    <property type="entry name" value="P-loop_NTPase"/>
</dbReference>
<feature type="transmembrane region" description="Helical" evidence="9">
    <location>
        <begin position="576"/>
        <end position="596"/>
    </location>
</feature>
<dbReference type="PROSITE" id="PS00211">
    <property type="entry name" value="ABC_TRANSPORTER_1"/>
    <property type="match status" value="1"/>
</dbReference>
<keyword evidence="5 12" id="KW-0067">ATP-binding</keyword>
<dbReference type="GO" id="GO:0016887">
    <property type="term" value="F:ATP hydrolysis activity"/>
    <property type="evidence" value="ECO:0007669"/>
    <property type="project" value="InterPro"/>
</dbReference>
<dbReference type="AlphaFoldDB" id="A0A9W6J5V5"/>
<keyword evidence="6 9" id="KW-1133">Transmembrane helix</keyword>
<dbReference type="PROSITE" id="PS51012">
    <property type="entry name" value="ABC_TM2"/>
    <property type="match status" value="1"/>
</dbReference>
<reference evidence="12" key="1">
    <citation type="journal article" date="2014" name="Int. J. Syst. Evol. Microbiol.">
        <title>Complete genome sequence of Corynebacterium casei LMG S-19264T (=DSM 44701T), isolated from a smear-ripened cheese.</title>
        <authorList>
            <consortium name="US DOE Joint Genome Institute (JGI-PGF)"/>
            <person name="Walter F."/>
            <person name="Albersmeier A."/>
            <person name="Kalinowski J."/>
            <person name="Ruckert C."/>
        </authorList>
    </citation>
    <scope>NUCLEOTIDE SEQUENCE</scope>
    <source>
        <strain evidence="12">VKM B-2484</strain>
    </source>
</reference>
<feature type="region of interest" description="Disordered" evidence="8">
    <location>
        <begin position="528"/>
        <end position="549"/>
    </location>
</feature>
<dbReference type="SUPFAM" id="SSF52540">
    <property type="entry name" value="P-loop containing nucleoside triphosphate hydrolases"/>
    <property type="match status" value="2"/>
</dbReference>
<protein>
    <submittedName>
        <fullName evidence="12">ABC transporter ATP-binding protein/permease</fullName>
    </submittedName>
</protein>
<evidence type="ECO:0000259" key="10">
    <source>
        <dbReference type="PROSITE" id="PS50893"/>
    </source>
</evidence>
<keyword evidence="13" id="KW-1185">Reference proteome</keyword>
<dbReference type="GO" id="GO:0005524">
    <property type="term" value="F:ATP binding"/>
    <property type="evidence" value="ECO:0007669"/>
    <property type="project" value="UniProtKB-KW"/>
</dbReference>
<dbReference type="PANTHER" id="PTHR43038:SF4">
    <property type="entry name" value="RIBOSOME-ASSOCIATED ATPASE"/>
    <property type="match status" value="1"/>
</dbReference>
<accession>A0A9W6J5V5</accession>
<feature type="transmembrane region" description="Helical" evidence="9">
    <location>
        <begin position="731"/>
        <end position="756"/>
    </location>
</feature>
<dbReference type="InterPro" id="IPR003593">
    <property type="entry name" value="AAA+_ATPase"/>
</dbReference>
<dbReference type="InterPro" id="IPR003439">
    <property type="entry name" value="ABC_transporter-like_ATP-bd"/>
</dbReference>
<dbReference type="RefSeq" id="WP_213375325.1">
    <property type="nucleotide sequence ID" value="NZ_BSFJ01000002.1"/>
</dbReference>
<evidence type="ECO:0000256" key="6">
    <source>
        <dbReference type="ARBA" id="ARBA00022989"/>
    </source>
</evidence>
<dbReference type="Pfam" id="PF00005">
    <property type="entry name" value="ABC_tran"/>
    <property type="match status" value="2"/>
</dbReference>
<proteinExistence type="inferred from homology"/>
<comment type="caution">
    <text evidence="12">The sequence shown here is derived from an EMBL/GenBank/DDBJ whole genome shotgun (WGS) entry which is preliminary data.</text>
</comment>
<dbReference type="Proteomes" id="UP001143370">
    <property type="component" value="Unassembled WGS sequence"/>
</dbReference>
<sequence>MSADAEPAVRVDSVHHRYGDTVAIDGVSLSIASGSTAAFIGPDGVGKSTLLGLIAGVKRIQSGTVTALSGNMASSSHRDIVAPRIAYMPQGLGRNLYPTLSVVENIDFFGRLYGQSENERRSRIAGLLTATGLDPFPDRLAGKLSGGMKQKLGLCCALIHDPDLLILDEPTTGVDPLSRRQFWELIERIRAERPGMTLLVATAYMEEAARFDHIIAIDEGKVIAAGDMAGLLDRTATRTLEEAYVALQCPERRGDQAALAIPPLLESGGPPAIVAEALTMRFGDFTAVDHVSFRIRRGEIFGFLGSNGCGKTTTMKMLTGLLPASEGRAELLGKPIDARDIATRMRIGYMSQAFSLYEEISVRANLELHGRLFRIPPGELRLRVAAALTRFDLDAVADASPASLPLGMRQRLQLAAACLHRPEILILDEPTSGVDPAARDRFWRLLVEMSRRDGVTIFISTHFMNEAERCDRVSLMHAGRVLSVGSPEELRVARGTTTLEGAFVVYLEEASAPPASKVMKEAPSLAAAPKPIGAPDNVQKGTSSVSQSSHRSSLASLRRVWAFARREAVEVLRDRIRLAFALLGPLVLMVGFGYGISFDIENLRYAVLDRDQSYESRLFLEQFSQSRYFVEQTRLDDEFEIDRRLRSGELRFAVDIPPGFGRDLLQDRQPQVSFWLDGGATFPAETARAYIQGAVLTYAADRYRQLHGRAPQVLPINVEPRFRYNQDFRSVFAITPGAIMLLLILIPAMLTALGVVREKEMGSITNVYASPATVGEYLIGKQLPYIAIGFVSFASLVLLAGALFGVVAKGSLIGLSLAALMYVFAATAFGLLISAFVSTQVAAIFATAVLTVIPTAHYSGFLYPASTLEGLARAMGVGFPAFWFQTVSLGVFAKGLDADAFVREIAVLFGFGVVFLLLARLAVRKQGS</sequence>